<dbReference type="EMBL" id="CAJOBA010046008">
    <property type="protein sequence ID" value="CAF4184102.1"/>
    <property type="molecule type" value="Genomic_DNA"/>
</dbReference>
<evidence type="ECO:0000313" key="3">
    <source>
        <dbReference type="Proteomes" id="UP000677228"/>
    </source>
</evidence>
<reference evidence="1" key="1">
    <citation type="submission" date="2021-02" db="EMBL/GenBank/DDBJ databases">
        <authorList>
            <person name="Nowell W R."/>
        </authorList>
    </citation>
    <scope>NUCLEOTIDE SEQUENCE</scope>
</reference>
<gene>
    <name evidence="1" type="ORF">OVA965_LOCUS31854</name>
    <name evidence="2" type="ORF">TMI583_LOCUS32701</name>
</gene>
<dbReference type="AlphaFoldDB" id="A0A8S2F937"/>
<dbReference type="Proteomes" id="UP000677228">
    <property type="component" value="Unassembled WGS sequence"/>
</dbReference>
<comment type="caution">
    <text evidence="1">The sequence shown here is derived from an EMBL/GenBank/DDBJ whole genome shotgun (WGS) entry which is preliminary data.</text>
</comment>
<dbReference type="EMBL" id="CAJNOK010024329">
    <property type="protein sequence ID" value="CAF1375167.1"/>
    <property type="molecule type" value="Genomic_DNA"/>
</dbReference>
<evidence type="ECO:0000313" key="2">
    <source>
        <dbReference type="EMBL" id="CAF4184102.1"/>
    </source>
</evidence>
<proteinExistence type="predicted"/>
<dbReference type="Proteomes" id="UP000682733">
    <property type="component" value="Unassembled WGS sequence"/>
</dbReference>
<name>A0A8S2F937_9BILA</name>
<sequence>MISDKSTCVASTSETFDNKKVSKIISNDNNNNNQKYTRLINDKVTNKQTISLHVLSYDNSKYNKEQRVFLNNTENSTAINNNNNNNNNTNHKILAYTTNEYTQSSFINEELPLSATGYQVSKNALDIYNNNRTSTSPYSQPLKYIQIKNSFIVYSALLSDLLQTFTPINSKSSFYYPQQENNLKNIEEENLTITFNKNVQINNMPLAINYKDDVSLLEPEITDQTINDN</sequence>
<feature type="non-terminal residue" evidence="1">
    <location>
        <position position="1"/>
    </location>
</feature>
<evidence type="ECO:0000313" key="1">
    <source>
        <dbReference type="EMBL" id="CAF1375167.1"/>
    </source>
</evidence>
<protein>
    <submittedName>
        <fullName evidence="1">Uncharacterized protein</fullName>
    </submittedName>
</protein>
<organism evidence="1 3">
    <name type="scientific">Didymodactylos carnosus</name>
    <dbReference type="NCBI Taxonomy" id="1234261"/>
    <lineage>
        <taxon>Eukaryota</taxon>
        <taxon>Metazoa</taxon>
        <taxon>Spiralia</taxon>
        <taxon>Gnathifera</taxon>
        <taxon>Rotifera</taxon>
        <taxon>Eurotatoria</taxon>
        <taxon>Bdelloidea</taxon>
        <taxon>Philodinida</taxon>
        <taxon>Philodinidae</taxon>
        <taxon>Didymodactylos</taxon>
    </lineage>
</organism>
<accession>A0A8S2F937</accession>